<dbReference type="GO" id="GO:0070402">
    <property type="term" value="F:NADPH binding"/>
    <property type="evidence" value="ECO:0007669"/>
    <property type="project" value="TreeGrafter"/>
</dbReference>
<dbReference type="GO" id="GO:0006231">
    <property type="term" value="P:dTMP biosynthetic process"/>
    <property type="evidence" value="ECO:0007669"/>
    <property type="project" value="UniProtKB-UniRule"/>
</dbReference>
<comment type="caution">
    <text evidence="1">Lacks conserved residue(s) required for the propagation of feature annotation.</text>
</comment>
<keyword evidence="1 2" id="KW-0808">Transferase</keyword>
<sequence length="235" mass="26471">MKVALLASTDSPDELACRAARNDYTTEFVADRGFAEVMEAVDGGTVEEKKANLISQLMERGHYGPFEHPNATFAVRGISRVCMAQITRHRHASFDVQSLRYTIPEPGSDVRGSVVTPPSVEEAGLNDEFLEGCERQFELYHNLIDEDAPKKFRGDGTTPPEDARFLLPMATKVNMVFTLNARALMHVADMRAAADAQWEVRELTDRMLELAEDWMPTTFETYREEMLGRKNRLAP</sequence>
<dbReference type="EC" id="2.1.1.148" evidence="1"/>
<comment type="cofactor">
    <cofactor evidence="1">
        <name>FAD</name>
        <dbReference type="ChEBI" id="CHEBI:57692"/>
    </cofactor>
    <text evidence="1">Binds 4 FAD per tetramer. Each FAD binding site is formed by three monomers.</text>
</comment>
<feature type="binding site" evidence="1">
    <location>
        <position position="186"/>
    </location>
    <ligand>
        <name>FAD</name>
        <dbReference type="ChEBI" id="CHEBI:57692"/>
        <note>ligand shared between neighboring subunits</note>
    </ligand>
</feature>
<evidence type="ECO:0000313" key="2">
    <source>
        <dbReference type="EMBL" id="MCX2818230.1"/>
    </source>
</evidence>
<organism evidence="2 3">
    <name type="scientific">Halorutilus salinus</name>
    <dbReference type="NCBI Taxonomy" id="2487751"/>
    <lineage>
        <taxon>Archaea</taxon>
        <taxon>Methanobacteriati</taxon>
        <taxon>Methanobacteriota</taxon>
        <taxon>Stenosarchaea group</taxon>
        <taxon>Halobacteria</taxon>
        <taxon>Halorutilales</taxon>
        <taxon>Halorutilaceae</taxon>
        <taxon>Halorutilus</taxon>
    </lineage>
</organism>
<protein>
    <recommendedName>
        <fullName evidence="1">Flavin-dependent thymidylate synthase</fullName>
        <shortName evidence="1">FDTS</shortName>
        <ecNumber evidence="1">2.1.1.148</ecNumber>
    </recommendedName>
    <alternativeName>
        <fullName evidence="1">FAD-dependent thymidylate synthase</fullName>
    </alternativeName>
    <alternativeName>
        <fullName evidence="1">Thymidylate synthase ThyX</fullName>
        <shortName evidence="1">TS</shortName>
        <shortName evidence="1">TSase</shortName>
    </alternativeName>
</protein>
<dbReference type="EMBL" id="RKLV01000002">
    <property type="protein sequence ID" value="MCX2818230.1"/>
    <property type="molecule type" value="Genomic_DNA"/>
</dbReference>
<comment type="pathway">
    <text evidence="1">Pyrimidine metabolism; dTTP biosynthesis.</text>
</comment>
<feature type="binding site" description="in other chain" evidence="1">
    <location>
        <begin position="98"/>
        <end position="100"/>
    </location>
    <ligand>
        <name>dUMP</name>
        <dbReference type="ChEBI" id="CHEBI:246422"/>
        <note>ligand shared between dimeric partners</note>
    </ligand>
</feature>
<dbReference type="GO" id="GO:0006235">
    <property type="term" value="P:dTTP biosynthetic process"/>
    <property type="evidence" value="ECO:0007669"/>
    <property type="project" value="UniProtKB-UniRule"/>
</dbReference>
<dbReference type="GO" id="GO:0050797">
    <property type="term" value="F:thymidylate synthase (FAD) activity"/>
    <property type="evidence" value="ECO:0007669"/>
    <property type="project" value="UniProtKB-UniRule"/>
</dbReference>
<feature type="binding site" evidence="1">
    <location>
        <position position="191"/>
    </location>
    <ligand>
        <name>dUMP</name>
        <dbReference type="ChEBI" id="CHEBI:246422"/>
        <note>ligand shared between dimeric partners</note>
    </ligand>
</feature>
<dbReference type="HAMAP" id="MF_01408">
    <property type="entry name" value="ThyX"/>
    <property type="match status" value="1"/>
</dbReference>
<feature type="binding site" evidence="1">
    <location>
        <begin position="180"/>
        <end position="182"/>
    </location>
    <ligand>
        <name>FAD</name>
        <dbReference type="ChEBI" id="CHEBI:57692"/>
        <note>ligand shared between neighboring subunits</note>
    </ligand>
</feature>
<comment type="function">
    <text evidence="1">Catalyzes the reductive methylation of 2'-deoxyuridine-5'-monophosphate (dUMP) to 2'-deoxythymidine-5'-monophosphate (dTMP) while utilizing 5,10-methylenetetrahydrofolate (mTHF) as the methyl donor, and NADPH and FADH(2) as the reductant.</text>
</comment>
<dbReference type="RefSeq" id="WP_266085951.1">
    <property type="nucleotide sequence ID" value="NZ_RKLV01000002.1"/>
</dbReference>
<comment type="catalytic activity">
    <reaction evidence="1">
        <text>dUMP + (6R)-5,10-methylene-5,6,7,8-tetrahydrofolate + NADPH + H(+) = dTMP + (6S)-5,6,7,8-tetrahydrofolate + NADP(+)</text>
        <dbReference type="Rhea" id="RHEA:29043"/>
        <dbReference type="ChEBI" id="CHEBI:15378"/>
        <dbReference type="ChEBI" id="CHEBI:15636"/>
        <dbReference type="ChEBI" id="CHEBI:57453"/>
        <dbReference type="ChEBI" id="CHEBI:57783"/>
        <dbReference type="ChEBI" id="CHEBI:58349"/>
        <dbReference type="ChEBI" id="CHEBI:63528"/>
        <dbReference type="ChEBI" id="CHEBI:246422"/>
        <dbReference type="EC" id="2.1.1.148"/>
    </reaction>
</comment>
<dbReference type="SUPFAM" id="SSF69796">
    <property type="entry name" value="Thymidylate synthase-complementing protein Thy1"/>
    <property type="match status" value="1"/>
</dbReference>
<comment type="subunit">
    <text evidence="1">Homotetramer.</text>
</comment>
<keyword evidence="1" id="KW-0285">Flavoprotein</keyword>
<dbReference type="CDD" id="cd20175">
    <property type="entry name" value="ThyX"/>
    <property type="match status" value="1"/>
</dbReference>
<dbReference type="GO" id="GO:0004799">
    <property type="term" value="F:thymidylate synthase activity"/>
    <property type="evidence" value="ECO:0007669"/>
    <property type="project" value="TreeGrafter"/>
</dbReference>
<dbReference type="PANTHER" id="PTHR34934:SF1">
    <property type="entry name" value="FLAVIN-DEPENDENT THYMIDYLATE SYNTHASE"/>
    <property type="match status" value="1"/>
</dbReference>
<name>A0A9Q4C3E2_9EURY</name>
<feature type="binding site" description="in other chain" evidence="1">
    <location>
        <position position="164"/>
    </location>
    <ligand>
        <name>dUMP</name>
        <dbReference type="ChEBI" id="CHEBI:246422"/>
        <note>ligand shared between dimeric partners</note>
    </ligand>
</feature>
<keyword evidence="1" id="KW-0545">Nucleotide biosynthesis</keyword>
<keyword evidence="1" id="KW-0521">NADP</keyword>
<proteinExistence type="inferred from homology"/>
<dbReference type="GO" id="GO:0050660">
    <property type="term" value="F:flavin adenine dinucleotide binding"/>
    <property type="evidence" value="ECO:0007669"/>
    <property type="project" value="UniProtKB-UniRule"/>
</dbReference>
<dbReference type="Proteomes" id="UP001149411">
    <property type="component" value="Unassembled WGS sequence"/>
</dbReference>
<comment type="caution">
    <text evidence="2">The sequence shown here is derived from an EMBL/GenBank/DDBJ whole genome shotgun (WGS) entry which is preliminary data.</text>
</comment>
<dbReference type="AlphaFoldDB" id="A0A9Q4C3E2"/>
<dbReference type="GO" id="GO:0032259">
    <property type="term" value="P:methylation"/>
    <property type="evidence" value="ECO:0007669"/>
    <property type="project" value="UniProtKB-KW"/>
</dbReference>
<dbReference type="Gene3D" id="3.30.1360.170">
    <property type="match status" value="1"/>
</dbReference>
<dbReference type="PROSITE" id="PS51331">
    <property type="entry name" value="THYX"/>
    <property type="match status" value="1"/>
</dbReference>
<dbReference type="InterPro" id="IPR036098">
    <property type="entry name" value="Thymidylate_synthase_ThyX_sf"/>
</dbReference>
<keyword evidence="3" id="KW-1185">Reference proteome</keyword>
<feature type="active site" description="Involved in ionization of N3 of dUMP, leading to its activation" evidence="1">
    <location>
        <position position="191"/>
    </location>
</feature>
<feature type="binding site" evidence="1">
    <location>
        <begin position="88"/>
        <end position="90"/>
    </location>
    <ligand>
        <name>FAD</name>
        <dbReference type="ChEBI" id="CHEBI:57692"/>
        <note>ligand shared between neighboring subunits</note>
    </ligand>
</feature>
<keyword evidence="1" id="KW-0274">FAD</keyword>
<dbReference type="NCBIfam" id="TIGR02170">
    <property type="entry name" value="thyX"/>
    <property type="match status" value="1"/>
</dbReference>
<comment type="similarity">
    <text evidence="1">Belongs to the thymidylate synthase ThyX family.</text>
</comment>
<dbReference type="Pfam" id="PF02511">
    <property type="entry name" value="Thy1"/>
    <property type="match status" value="1"/>
</dbReference>
<keyword evidence="1 2" id="KW-0489">Methyltransferase</keyword>
<dbReference type="InterPro" id="IPR003669">
    <property type="entry name" value="Thymidylate_synthase_ThyX"/>
</dbReference>
<accession>A0A9Q4C3E2</accession>
<dbReference type="PANTHER" id="PTHR34934">
    <property type="entry name" value="FLAVIN-DEPENDENT THYMIDYLATE SYNTHASE"/>
    <property type="match status" value="1"/>
</dbReference>
<evidence type="ECO:0000256" key="1">
    <source>
        <dbReference type="HAMAP-Rule" id="MF_01408"/>
    </source>
</evidence>
<gene>
    <name evidence="1 2" type="primary">thyX</name>
    <name evidence="2" type="ORF">EGH25_02545</name>
</gene>
<evidence type="ECO:0000313" key="3">
    <source>
        <dbReference type="Proteomes" id="UP001149411"/>
    </source>
</evidence>
<feature type="binding site" evidence="1">
    <location>
        <begin position="85"/>
        <end position="88"/>
    </location>
    <ligand>
        <name>dUMP</name>
        <dbReference type="ChEBI" id="CHEBI:246422"/>
        <note>ligand shared between dimeric partners</note>
    </ligand>
</feature>
<reference evidence="2" key="1">
    <citation type="submission" date="2022-09" db="EMBL/GenBank/DDBJ databases">
        <title>Haloadaptaus new haloarchaeum isolated from saline soil.</title>
        <authorList>
            <person name="Duran-Viseras A."/>
            <person name="Sanchez-Porro C."/>
            <person name="Ventosa A."/>
        </authorList>
    </citation>
    <scope>NUCLEOTIDE SEQUENCE</scope>
    <source>
        <strain evidence="2">F3-133</strain>
    </source>
</reference>